<dbReference type="SMART" id="SM00906">
    <property type="entry name" value="Fungal_trans"/>
    <property type="match status" value="1"/>
</dbReference>
<gene>
    <name evidence="9" type="ORF">BHQ10_006485</name>
</gene>
<feature type="compositionally biased region" description="Polar residues" evidence="6">
    <location>
        <begin position="1"/>
        <end position="20"/>
    </location>
</feature>
<organism evidence="9 10">
    <name type="scientific">Talaromyces amestolkiae</name>
    <dbReference type="NCBI Taxonomy" id="1196081"/>
    <lineage>
        <taxon>Eukaryota</taxon>
        <taxon>Fungi</taxon>
        <taxon>Dikarya</taxon>
        <taxon>Ascomycota</taxon>
        <taxon>Pezizomycotina</taxon>
        <taxon>Eurotiomycetes</taxon>
        <taxon>Eurotiomycetidae</taxon>
        <taxon>Eurotiales</taxon>
        <taxon>Trichocomaceae</taxon>
        <taxon>Talaromyces</taxon>
        <taxon>Talaromyces sect. Talaromyces</taxon>
    </lineage>
</organism>
<evidence type="ECO:0000313" key="10">
    <source>
        <dbReference type="Proteomes" id="UP000249363"/>
    </source>
</evidence>
<dbReference type="InterPro" id="IPR051711">
    <property type="entry name" value="Stress_Response_Reg"/>
</dbReference>
<comment type="caution">
    <text evidence="9">The sequence shown here is derived from an EMBL/GenBank/DDBJ whole genome shotgun (WGS) entry which is preliminary data.</text>
</comment>
<dbReference type="GeneID" id="63795701"/>
<keyword evidence="5" id="KW-0539">Nucleus</keyword>
<evidence type="ECO:0000256" key="5">
    <source>
        <dbReference type="ARBA" id="ARBA00023242"/>
    </source>
</evidence>
<dbReference type="Pfam" id="PF04082">
    <property type="entry name" value="Fungal_trans"/>
    <property type="match status" value="1"/>
</dbReference>
<dbReference type="PANTHER" id="PTHR47540">
    <property type="entry name" value="THIAMINE REPRESSIBLE GENES REGULATORY PROTEIN THI5"/>
    <property type="match status" value="1"/>
</dbReference>
<keyword evidence="10" id="KW-1185">Reference proteome</keyword>
<keyword evidence="4" id="KW-0804">Transcription</keyword>
<dbReference type="PANTHER" id="PTHR47540:SF2">
    <property type="entry name" value="ZN(II)2CYS6 TRANSCRIPTION FACTOR (EUROFUNG)"/>
    <property type="match status" value="1"/>
</dbReference>
<evidence type="ECO:0000313" key="9">
    <source>
        <dbReference type="EMBL" id="RAO70473.1"/>
    </source>
</evidence>
<evidence type="ECO:0000256" key="6">
    <source>
        <dbReference type="SAM" id="MobiDB-lite"/>
    </source>
</evidence>
<dbReference type="InterPro" id="IPR007219">
    <property type="entry name" value="XnlR_reg_dom"/>
</dbReference>
<proteinExistence type="predicted"/>
<comment type="subcellular location">
    <subcellularLocation>
        <location evidence="1">Nucleus</location>
    </subcellularLocation>
</comment>
<keyword evidence="7" id="KW-1133">Transmembrane helix</keyword>
<dbReference type="OrthoDB" id="2579025at2759"/>
<protein>
    <recommendedName>
        <fullName evidence="8">Xylanolytic transcriptional activator regulatory domain-containing protein</fullName>
    </recommendedName>
</protein>
<dbReference type="GO" id="GO:0043565">
    <property type="term" value="F:sequence-specific DNA binding"/>
    <property type="evidence" value="ECO:0007669"/>
    <property type="project" value="TreeGrafter"/>
</dbReference>
<keyword evidence="7" id="KW-0812">Transmembrane</keyword>
<dbReference type="GO" id="GO:0005634">
    <property type="term" value="C:nucleus"/>
    <property type="evidence" value="ECO:0007669"/>
    <property type="project" value="UniProtKB-SubCell"/>
</dbReference>
<sequence length="699" mass="79155">MSSYGQRNPRNSTNSLSPVSSPRKRAQQDADFDASENRRKDPKVRFPAPTVLADDCIAPMRPNIPAVGPRRRYRWNDKKARQCGMVDGSDLNKMGTGPPSFSNETAPSRDSPELEIEGQYFDPTSGLTFLHRAWRKFLVQKVETESHGSSEMDKSQLLTCAGDRPFYLGDHSQELIPDDMTARTLVSFYFDTCVVTYRMFHRQTVENWLEVLLKDREHNRPISQSLGNAKCAIILTLFAIARFRNEKLKGGYYSSDNEALALRENDRLFCAAMNLTDSEKGFPRLESVQARLIQVLYLLQTSRMNKAWYTFGSAYQILSSLGLHRRRSQEQGVPFKNHSRDYISLQCSKRVFWVAYTIDGYLSVVFGRPRFLHDEDVDQDFPDSINDEDMGPHGPLGSEASEDCHVDSLTFHAKIARIIGRISRAVYAVGDVQTGERVAAANRLIGELHEWRASLPPHLGTIKPSTLMPSFRRESCALNLAYYHAVIHANRPFLLGEGNGPSCDSPDVNDLVAECISAARVILELVDNMANDINLFHSFWWTHYVTFCALAVVYVWEIQRSQNKNKYERHSDESFHAGLFDLAERCRSHLLRASSAASPSRRYGIILEELRKEAQGQTVRNNRSDCPLPSPNPTLMQNTETPLIDQGLNFLEIPETSSQYIAHASARGDFPNAVPSMLNTWQPTDWLDLDSSVWDISVD</sequence>
<evidence type="ECO:0000256" key="3">
    <source>
        <dbReference type="ARBA" id="ARBA00023125"/>
    </source>
</evidence>
<feature type="region of interest" description="Disordered" evidence="6">
    <location>
        <begin position="1"/>
        <end position="47"/>
    </location>
</feature>
<dbReference type="RefSeq" id="XP_040734989.1">
    <property type="nucleotide sequence ID" value="XM_040879076.1"/>
</dbReference>
<keyword evidence="2" id="KW-0805">Transcription regulation</keyword>
<reference evidence="9 10" key="1">
    <citation type="journal article" date="2017" name="Biotechnol. Biofuels">
        <title>Differential beta-glucosidase expression as a function of carbon source availability in Talaromyces amestolkiae: a genomic and proteomic approach.</title>
        <authorList>
            <person name="de Eugenio L.I."/>
            <person name="Mendez-Liter J.A."/>
            <person name="Nieto-Dominguez M."/>
            <person name="Alonso L."/>
            <person name="Gil-Munoz J."/>
            <person name="Barriuso J."/>
            <person name="Prieto A."/>
            <person name="Martinez M.J."/>
        </authorList>
    </citation>
    <scope>NUCLEOTIDE SEQUENCE [LARGE SCALE GENOMIC DNA]</scope>
    <source>
        <strain evidence="9 10">CIB</strain>
    </source>
</reference>
<name>A0A364L3X6_TALAM</name>
<evidence type="ECO:0000256" key="4">
    <source>
        <dbReference type="ARBA" id="ARBA00023163"/>
    </source>
</evidence>
<evidence type="ECO:0000256" key="2">
    <source>
        <dbReference type="ARBA" id="ARBA00023015"/>
    </source>
</evidence>
<evidence type="ECO:0000259" key="8">
    <source>
        <dbReference type="SMART" id="SM00906"/>
    </source>
</evidence>
<feature type="transmembrane region" description="Helical" evidence="7">
    <location>
        <begin position="538"/>
        <end position="556"/>
    </location>
</feature>
<keyword evidence="7" id="KW-0472">Membrane</keyword>
<feature type="compositionally biased region" description="Polar residues" evidence="6">
    <location>
        <begin position="99"/>
        <end position="108"/>
    </location>
</feature>
<dbReference type="AlphaFoldDB" id="A0A364L3X6"/>
<dbReference type="GO" id="GO:0006351">
    <property type="term" value="P:DNA-templated transcription"/>
    <property type="evidence" value="ECO:0007669"/>
    <property type="project" value="InterPro"/>
</dbReference>
<keyword evidence="3" id="KW-0238">DNA-binding</keyword>
<dbReference type="CDD" id="cd12148">
    <property type="entry name" value="fungal_TF_MHR"/>
    <property type="match status" value="1"/>
</dbReference>
<feature type="domain" description="Xylanolytic transcriptional activator regulatory" evidence="8">
    <location>
        <begin position="307"/>
        <end position="388"/>
    </location>
</feature>
<dbReference type="EMBL" id="MIKG01000012">
    <property type="protein sequence ID" value="RAO70473.1"/>
    <property type="molecule type" value="Genomic_DNA"/>
</dbReference>
<feature type="region of interest" description="Disordered" evidence="6">
    <location>
        <begin position="85"/>
        <end position="111"/>
    </location>
</feature>
<evidence type="ECO:0000256" key="1">
    <source>
        <dbReference type="ARBA" id="ARBA00004123"/>
    </source>
</evidence>
<dbReference type="GO" id="GO:0045944">
    <property type="term" value="P:positive regulation of transcription by RNA polymerase II"/>
    <property type="evidence" value="ECO:0007669"/>
    <property type="project" value="TreeGrafter"/>
</dbReference>
<dbReference type="STRING" id="1196081.A0A364L3X6"/>
<accession>A0A364L3X6</accession>
<evidence type="ECO:0000256" key="7">
    <source>
        <dbReference type="SAM" id="Phobius"/>
    </source>
</evidence>
<dbReference type="GO" id="GO:0008270">
    <property type="term" value="F:zinc ion binding"/>
    <property type="evidence" value="ECO:0007669"/>
    <property type="project" value="InterPro"/>
</dbReference>
<dbReference type="Proteomes" id="UP000249363">
    <property type="component" value="Unassembled WGS sequence"/>
</dbReference>